<dbReference type="RefSeq" id="WP_097054379.1">
    <property type="nucleotide sequence ID" value="NZ_OCMF01000001.1"/>
</dbReference>
<feature type="domain" description="Glycosyltransferase 2-like" evidence="1">
    <location>
        <begin position="8"/>
        <end position="132"/>
    </location>
</feature>
<dbReference type="PANTHER" id="PTHR43685">
    <property type="entry name" value="GLYCOSYLTRANSFERASE"/>
    <property type="match status" value="1"/>
</dbReference>
<accession>A0A285X1F4</accession>
<reference evidence="3" key="1">
    <citation type="submission" date="2017-09" db="EMBL/GenBank/DDBJ databases">
        <authorList>
            <person name="Varghese N."/>
            <person name="Submissions S."/>
        </authorList>
    </citation>
    <scope>NUCLEOTIDE SEQUENCE [LARGE SCALE GENOMIC DNA]</scope>
    <source>
        <strain evidence="3">CGMCC 1.12641</strain>
    </source>
</reference>
<evidence type="ECO:0000313" key="3">
    <source>
        <dbReference type="Proteomes" id="UP000219193"/>
    </source>
</evidence>
<dbReference type="OrthoDB" id="635429at2"/>
<dbReference type="GO" id="GO:0016740">
    <property type="term" value="F:transferase activity"/>
    <property type="evidence" value="ECO:0007669"/>
    <property type="project" value="UniProtKB-KW"/>
</dbReference>
<dbReference type="PANTHER" id="PTHR43685:SF2">
    <property type="entry name" value="GLYCOSYLTRANSFERASE 2-LIKE DOMAIN-CONTAINING PROTEIN"/>
    <property type="match status" value="1"/>
</dbReference>
<dbReference type="EMBL" id="OCMF01000001">
    <property type="protein sequence ID" value="SOC78564.1"/>
    <property type="molecule type" value="Genomic_DNA"/>
</dbReference>
<dbReference type="SUPFAM" id="SSF53448">
    <property type="entry name" value="Nucleotide-diphospho-sugar transferases"/>
    <property type="match status" value="1"/>
</dbReference>
<dbReference type="InterPro" id="IPR050834">
    <property type="entry name" value="Glycosyltransf_2"/>
</dbReference>
<keyword evidence="2" id="KW-0808">Transferase</keyword>
<gene>
    <name evidence="2" type="ORF">SAMN06296241_0074</name>
</gene>
<dbReference type="Pfam" id="PF00535">
    <property type="entry name" value="Glycos_transf_2"/>
    <property type="match status" value="1"/>
</dbReference>
<dbReference type="AlphaFoldDB" id="A0A285X1F4"/>
<dbReference type="InterPro" id="IPR029044">
    <property type="entry name" value="Nucleotide-diphossugar_trans"/>
</dbReference>
<protein>
    <submittedName>
        <fullName evidence="2">Glycosyl transferase family 2</fullName>
    </submittedName>
</protein>
<dbReference type="Proteomes" id="UP000219193">
    <property type="component" value="Unassembled WGS sequence"/>
</dbReference>
<dbReference type="InterPro" id="IPR001173">
    <property type="entry name" value="Glyco_trans_2-like"/>
</dbReference>
<dbReference type="Gene3D" id="3.90.550.10">
    <property type="entry name" value="Spore Coat Polysaccharide Biosynthesis Protein SpsA, Chain A"/>
    <property type="match status" value="1"/>
</dbReference>
<proteinExistence type="predicted"/>
<organism evidence="2 3">
    <name type="scientific">Salinimicrobium sediminis</name>
    <dbReference type="NCBI Taxonomy" id="1343891"/>
    <lineage>
        <taxon>Bacteria</taxon>
        <taxon>Pseudomonadati</taxon>
        <taxon>Bacteroidota</taxon>
        <taxon>Flavobacteriia</taxon>
        <taxon>Flavobacteriales</taxon>
        <taxon>Flavobacteriaceae</taxon>
        <taxon>Salinimicrobium</taxon>
    </lineage>
</organism>
<dbReference type="CDD" id="cd00761">
    <property type="entry name" value="Glyco_tranf_GTA_type"/>
    <property type="match status" value="1"/>
</dbReference>
<evidence type="ECO:0000313" key="2">
    <source>
        <dbReference type="EMBL" id="SOC78564.1"/>
    </source>
</evidence>
<evidence type="ECO:0000259" key="1">
    <source>
        <dbReference type="Pfam" id="PF00535"/>
    </source>
</evidence>
<sequence length="294" mass="34469">MFERPLVSVILPNYNHAAYLQERLDSILNQTYRNFELIILDDASTDQSLEIFEKYRDHEKVTQFLVNEINTGSPFVQWKKGLELARGEIIWIAESDDRCESNFLETQVQQLEGAGISVAKTLKFNQEGIQGGIQHPVFKENASIMGNEQILFCPVLNVSAIVFRAPALEEIARSQFSTFQLIGDRVFYFEFFQHESVIDNKETTAYFRKETSGLSNLKEKDLDYLTRYFEEHVRFIRLAAKKEKGALDQKVNPYIHRFFKRVRNRVSRKRKLSLDYFRLYCCYQSELIKTKILS</sequence>
<name>A0A285X1F4_9FLAO</name>
<keyword evidence="3" id="KW-1185">Reference proteome</keyword>